<accession>F7CZ32</accession>
<name>F7CZ32_ORNAN</name>
<dbReference type="PANTHER" id="PTHR28376:SF1">
    <property type="entry name" value="POU DOMAIN CLASS 2-ASSOCIATING FACTOR 2"/>
    <property type="match status" value="1"/>
</dbReference>
<dbReference type="GeneTree" id="ENSGT00390000000586"/>
<feature type="region of interest" description="Disordered" evidence="1">
    <location>
        <begin position="1"/>
        <end position="21"/>
    </location>
</feature>
<dbReference type="OMA" id="QHRSSGW"/>
<dbReference type="Bgee" id="ENSOANG00000009322">
    <property type="expression patterns" value="Expressed in fibroblast and 4 other cell types or tissues"/>
</dbReference>
<protein>
    <submittedName>
        <fullName evidence="2">Chromosome 11 open reading frame 53</fullName>
    </submittedName>
</protein>
<reference evidence="2" key="1">
    <citation type="submission" date="2025-08" db="UniProtKB">
        <authorList>
            <consortium name="Ensembl"/>
        </authorList>
    </citation>
    <scope>IDENTIFICATION</scope>
    <source>
        <strain evidence="2">Glennie</strain>
    </source>
</reference>
<feature type="compositionally biased region" description="Low complexity" evidence="1">
    <location>
        <begin position="124"/>
        <end position="138"/>
    </location>
</feature>
<dbReference type="Proteomes" id="UP000002279">
    <property type="component" value="Unplaced"/>
</dbReference>
<sequence>LPGSPAGSGHHGIRRSFLSDSDFHTTKPFSSEAYVPALAKAFPGEPSAAQSYPPGLDPYFAEPYGDYHPTALTPASGSLFGASSLPPLLPPHFPSDSTHFLFRDSWDQMAADSLNQRDTVASDPLQTLSTSPSCLSPLEAGAPSHSRSSGWGPAAAGAQGYTRHSLEDVHSTPGYPGGPAYPLTSFMALSSDLAPKSLQLSPDESAEAAPQHDPPTWPREDGPGIWGPYECRRAY</sequence>
<keyword evidence="3" id="KW-1185">Reference proteome</keyword>
<dbReference type="GO" id="GO:0005634">
    <property type="term" value="C:nucleus"/>
    <property type="evidence" value="ECO:0000318"/>
    <property type="project" value="GO_Central"/>
</dbReference>
<dbReference type="AlphaFoldDB" id="F7CZ32"/>
<dbReference type="Ensembl" id="ENSOANT00000014831.2">
    <property type="protein sequence ID" value="ENSOANP00000014828.2"/>
    <property type="gene ID" value="ENSOANG00000009322.2"/>
</dbReference>
<dbReference type="InParanoid" id="F7CZ32"/>
<dbReference type="GO" id="GO:0003713">
    <property type="term" value="F:transcription coactivator activity"/>
    <property type="evidence" value="ECO:0000318"/>
    <property type="project" value="GO_Central"/>
</dbReference>
<feature type="region of interest" description="Disordered" evidence="1">
    <location>
        <begin position="194"/>
        <end position="226"/>
    </location>
</feature>
<reference evidence="2" key="2">
    <citation type="submission" date="2025-09" db="UniProtKB">
        <authorList>
            <consortium name="Ensembl"/>
        </authorList>
    </citation>
    <scope>IDENTIFICATION</scope>
    <source>
        <strain evidence="2">Glennie</strain>
    </source>
</reference>
<dbReference type="eggNOG" id="ENOG502RC2Q">
    <property type="taxonomic scope" value="Eukaryota"/>
</dbReference>
<evidence type="ECO:0000256" key="1">
    <source>
        <dbReference type="SAM" id="MobiDB-lite"/>
    </source>
</evidence>
<evidence type="ECO:0000313" key="3">
    <source>
        <dbReference type="Proteomes" id="UP000002279"/>
    </source>
</evidence>
<dbReference type="FunCoup" id="F7CZ32">
    <property type="interactions" value="24"/>
</dbReference>
<dbReference type="Pfam" id="PF17721">
    <property type="entry name" value="POU2AF2"/>
    <property type="match status" value="1"/>
</dbReference>
<dbReference type="InterPro" id="IPR037655">
    <property type="entry name" value="POU2AF2"/>
</dbReference>
<proteinExistence type="predicted"/>
<organism evidence="2 3">
    <name type="scientific">Ornithorhynchus anatinus</name>
    <name type="common">Duckbill platypus</name>
    <dbReference type="NCBI Taxonomy" id="9258"/>
    <lineage>
        <taxon>Eukaryota</taxon>
        <taxon>Metazoa</taxon>
        <taxon>Chordata</taxon>
        <taxon>Craniata</taxon>
        <taxon>Vertebrata</taxon>
        <taxon>Euteleostomi</taxon>
        <taxon>Mammalia</taxon>
        <taxon>Monotremata</taxon>
        <taxon>Ornithorhynchidae</taxon>
        <taxon>Ornithorhynchus</taxon>
    </lineage>
</organism>
<dbReference type="GO" id="GO:0043565">
    <property type="term" value="F:sequence-specific DNA binding"/>
    <property type="evidence" value="ECO:0000318"/>
    <property type="project" value="GO_Central"/>
</dbReference>
<dbReference type="HOGENOM" id="CLU_086232_0_0_1"/>
<feature type="region of interest" description="Disordered" evidence="1">
    <location>
        <begin position="120"/>
        <end position="159"/>
    </location>
</feature>
<evidence type="ECO:0000313" key="2">
    <source>
        <dbReference type="Ensembl" id="ENSOANP00000014828.2"/>
    </source>
</evidence>
<dbReference type="PANTHER" id="PTHR28376">
    <property type="entry name" value="RGD1562914"/>
    <property type="match status" value="1"/>
</dbReference>